<reference evidence="2 3" key="1">
    <citation type="submission" date="2024-10" db="EMBL/GenBank/DDBJ databases">
        <title>The Natural Products Discovery Center: Release of the First 8490 Sequenced Strains for Exploring Actinobacteria Biosynthetic Diversity.</title>
        <authorList>
            <person name="Kalkreuter E."/>
            <person name="Kautsar S.A."/>
            <person name="Yang D."/>
            <person name="Bader C.D."/>
            <person name="Teijaro C.N."/>
            <person name="Fluegel L."/>
            <person name="Davis C.M."/>
            <person name="Simpson J.R."/>
            <person name="Lauterbach L."/>
            <person name="Steele A.D."/>
            <person name="Gui C."/>
            <person name="Meng S."/>
            <person name="Li G."/>
            <person name="Viehrig K."/>
            <person name="Ye F."/>
            <person name="Su P."/>
            <person name="Kiefer A.F."/>
            <person name="Nichols A."/>
            <person name="Cepeda A.J."/>
            <person name="Yan W."/>
            <person name="Fan B."/>
            <person name="Jiang Y."/>
            <person name="Adhikari A."/>
            <person name="Zheng C.-J."/>
            <person name="Schuster L."/>
            <person name="Cowan T.M."/>
            <person name="Smanski M.J."/>
            <person name="Chevrette M.G."/>
            <person name="De Carvalho L.P.S."/>
            <person name="Shen B."/>
        </authorList>
    </citation>
    <scope>NUCLEOTIDE SEQUENCE [LARGE SCALE GENOMIC DNA]</scope>
    <source>
        <strain evidence="2 3">NPDC000087</strain>
    </source>
</reference>
<name>A0ABW6W9E0_9ACTN</name>
<feature type="region of interest" description="Disordered" evidence="1">
    <location>
        <begin position="140"/>
        <end position="211"/>
    </location>
</feature>
<proteinExistence type="predicted"/>
<dbReference type="EMBL" id="JBIAZU010000002">
    <property type="protein sequence ID" value="MFF5289931.1"/>
    <property type="molecule type" value="Genomic_DNA"/>
</dbReference>
<keyword evidence="3" id="KW-1185">Reference proteome</keyword>
<gene>
    <name evidence="2" type="ORF">ACFY35_10845</name>
</gene>
<feature type="compositionally biased region" description="Gly residues" evidence="1">
    <location>
        <begin position="152"/>
        <end position="192"/>
    </location>
</feature>
<accession>A0ABW6W9E0</accession>
<dbReference type="Proteomes" id="UP001602245">
    <property type="component" value="Unassembled WGS sequence"/>
</dbReference>
<evidence type="ECO:0000313" key="3">
    <source>
        <dbReference type="Proteomes" id="UP001602245"/>
    </source>
</evidence>
<feature type="compositionally biased region" description="Gly residues" evidence="1">
    <location>
        <begin position="199"/>
        <end position="209"/>
    </location>
</feature>
<evidence type="ECO:0000313" key="2">
    <source>
        <dbReference type="EMBL" id="MFF5289931.1"/>
    </source>
</evidence>
<dbReference type="RefSeq" id="WP_026205679.1">
    <property type="nucleotide sequence ID" value="NZ_JBIAZU010000002.1"/>
</dbReference>
<organism evidence="2 3">
    <name type="scientific">Paractinoplanes globisporus</name>
    <dbReference type="NCBI Taxonomy" id="113565"/>
    <lineage>
        <taxon>Bacteria</taxon>
        <taxon>Bacillati</taxon>
        <taxon>Actinomycetota</taxon>
        <taxon>Actinomycetes</taxon>
        <taxon>Micromonosporales</taxon>
        <taxon>Micromonosporaceae</taxon>
        <taxon>Paractinoplanes</taxon>
    </lineage>
</organism>
<evidence type="ECO:0000256" key="1">
    <source>
        <dbReference type="SAM" id="MobiDB-lite"/>
    </source>
</evidence>
<sequence>MPADEERRLSARLQTLIGAGGGVTGLAGLRDEATGRFGPAHDVTLAIEHALELRRDSGRTPAESLPIWVNLGERAASSLPPGSATARAIRARHRRQLRACGRPADLDALIGLCRRETDPDARVDLAWALRDRARFAPGLHGLADAGRRPAEAGGGPGQTGGGPGQAGGGPGQTGGGPDQAGGGPGPAGGDVGGGHRDVGGGPGRVGGGDAASDLGEALAITEDEVRRRHPDHVAVTAARLIQAEVLLALGRTDPTAAETALRLTGELAEDDADDQTDQGLPGPRVLLAEALQLAGRTADAGRVARLAYALHPGAFDPARPLLVVARTETGAQAKQTAREALDQREAFFPPESHYVAEARRLVEELTRC</sequence>
<comment type="caution">
    <text evidence="2">The sequence shown here is derived from an EMBL/GenBank/DDBJ whole genome shotgun (WGS) entry which is preliminary data.</text>
</comment>
<protein>
    <submittedName>
        <fullName evidence="2">Uncharacterized protein</fullName>
    </submittedName>
</protein>